<accession>A0A1H9REY6</accession>
<feature type="transmembrane region" description="Helical" evidence="1">
    <location>
        <begin position="48"/>
        <end position="68"/>
    </location>
</feature>
<keyword evidence="3" id="KW-1185">Reference proteome</keyword>
<feature type="transmembrane region" description="Helical" evidence="1">
    <location>
        <begin position="12"/>
        <end position="28"/>
    </location>
</feature>
<keyword evidence="1" id="KW-0472">Membrane</keyword>
<dbReference type="STRING" id="390241.SAMN04488023_11487"/>
<name>A0A1H9REY6_9SPHI</name>
<evidence type="ECO:0000256" key="1">
    <source>
        <dbReference type="SAM" id="Phobius"/>
    </source>
</evidence>
<dbReference type="AlphaFoldDB" id="A0A1H9REY6"/>
<proteinExistence type="predicted"/>
<sequence>MLKSNKHISRFSWLLYAVLATFLIYTLISRKQFLERTVDINISDTYYIIGIEYILIPLFIINSLIFFLRERRKKGN</sequence>
<reference evidence="2 3" key="1">
    <citation type="submission" date="2016-10" db="EMBL/GenBank/DDBJ databases">
        <authorList>
            <person name="de Groot N.N."/>
        </authorList>
    </citation>
    <scope>NUCLEOTIDE SEQUENCE [LARGE SCALE GENOMIC DNA]</scope>
    <source>
        <strain evidence="2 3">DSM 18610</strain>
    </source>
</reference>
<gene>
    <name evidence="2" type="ORF">SAMN04488023_11487</name>
</gene>
<evidence type="ECO:0000313" key="2">
    <source>
        <dbReference type="EMBL" id="SER71316.1"/>
    </source>
</evidence>
<protein>
    <submittedName>
        <fullName evidence="2">Uncharacterized protein</fullName>
    </submittedName>
</protein>
<keyword evidence="1" id="KW-1133">Transmembrane helix</keyword>
<dbReference type="EMBL" id="FOGG01000014">
    <property type="protein sequence ID" value="SER71316.1"/>
    <property type="molecule type" value="Genomic_DNA"/>
</dbReference>
<organism evidence="2 3">
    <name type="scientific">Pedobacter rhizosphaerae</name>
    <dbReference type="NCBI Taxonomy" id="390241"/>
    <lineage>
        <taxon>Bacteria</taxon>
        <taxon>Pseudomonadati</taxon>
        <taxon>Bacteroidota</taxon>
        <taxon>Sphingobacteriia</taxon>
        <taxon>Sphingobacteriales</taxon>
        <taxon>Sphingobacteriaceae</taxon>
        <taxon>Pedobacter</taxon>
    </lineage>
</organism>
<keyword evidence="1" id="KW-0812">Transmembrane</keyword>
<dbReference type="Proteomes" id="UP000199572">
    <property type="component" value="Unassembled WGS sequence"/>
</dbReference>
<evidence type="ECO:0000313" key="3">
    <source>
        <dbReference type="Proteomes" id="UP000199572"/>
    </source>
</evidence>